<evidence type="ECO:0000313" key="8">
    <source>
        <dbReference type="Proteomes" id="UP000515125"/>
    </source>
</evidence>
<evidence type="ECO:0000256" key="3">
    <source>
        <dbReference type="ARBA" id="ARBA00022741"/>
    </source>
</evidence>
<keyword evidence="2" id="KW-0808">Transferase</keyword>
<feature type="region of interest" description="Disordered" evidence="6">
    <location>
        <begin position="1"/>
        <end position="22"/>
    </location>
</feature>
<name>A0A6P6RWC5_9EIME</name>
<organism evidence="8 9">
    <name type="scientific">Cyclospora cayetanensis</name>
    <dbReference type="NCBI Taxonomy" id="88456"/>
    <lineage>
        <taxon>Eukaryota</taxon>
        <taxon>Sar</taxon>
        <taxon>Alveolata</taxon>
        <taxon>Apicomplexa</taxon>
        <taxon>Conoidasida</taxon>
        <taxon>Coccidia</taxon>
        <taxon>Eucoccidiorida</taxon>
        <taxon>Eimeriorina</taxon>
        <taxon>Eimeriidae</taxon>
        <taxon>Cyclospora</taxon>
    </lineage>
</organism>
<dbReference type="PANTHER" id="PTHR24351">
    <property type="entry name" value="RIBOSOMAL PROTEIN S6 KINASE"/>
    <property type="match status" value="1"/>
</dbReference>
<keyword evidence="4 9" id="KW-0418">Kinase</keyword>
<evidence type="ECO:0000259" key="7">
    <source>
        <dbReference type="PROSITE" id="PS50011"/>
    </source>
</evidence>
<dbReference type="Proteomes" id="UP000515125">
    <property type="component" value="Unplaced"/>
</dbReference>
<dbReference type="GeneID" id="34623318"/>
<evidence type="ECO:0000256" key="2">
    <source>
        <dbReference type="ARBA" id="ARBA00022679"/>
    </source>
</evidence>
<feature type="compositionally biased region" description="Polar residues" evidence="6">
    <location>
        <begin position="177"/>
        <end position="191"/>
    </location>
</feature>
<dbReference type="AlphaFoldDB" id="A0A6P6RWC5"/>
<dbReference type="Pfam" id="PF00069">
    <property type="entry name" value="Pkinase"/>
    <property type="match status" value="1"/>
</dbReference>
<evidence type="ECO:0000256" key="1">
    <source>
        <dbReference type="ARBA" id="ARBA00022527"/>
    </source>
</evidence>
<gene>
    <name evidence="9" type="primary">LOC34623318</name>
</gene>
<keyword evidence="8" id="KW-1185">Reference proteome</keyword>
<dbReference type="RefSeq" id="XP_026192193.1">
    <property type="nucleotide sequence ID" value="XM_026336408.1"/>
</dbReference>
<sequence length="217" mass="23251">MPESLPARAVAQGGAPAEPSTCTIPPQEECFREDGFLYFVFEFLPGGPLFRHIRAAGALPLEQAKWYAAELVETLDRLHACGWVHRDIQAANVVLTATGRPKLADFGFAFHINTRRPRAASFCGTRHAMAPEVAARALARESTPPTDEAFAEGPPATEDLSSASSKTVPKPCDDTAQGATSGIAQEGQGSPEQKEGYLGPPVDCTAPFGYKDFEKHP</sequence>
<evidence type="ECO:0000256" key="5">
    <source>
        <dbReference type="ARBA" id="ARBA00022840"/>
    </source>
</evidence>
<dbReference type="InterPro" id="IPR011009">
    <property type="entry name" value="Kinase-like_dom_sf"/>
</dbReference>
<evidence type="ECO:0000256" key="6">
    <source>
        <dbReference type="SAM" id="MobiDB-lite"/>
    </source>
</evidence>
<keyword evidence="3" id="KW-0547">Nucleotide-binding</keyword>
<evidence type="ECO:0000313" key="9">
    <source>
        <dbReference type="RefSeq" id="XP_026192193.1"/>
    </source>
</evidence>
<evidence type="ECO:0000256" key="4">
    <source>
        <dbReference type="ARBA" id="ARBA00022777"/>
    </source>
</evidence>
<keyword evidence="1" id="KW-0723">Serine/threonine-protein kinase</keyword>
<dbReference type="InterPro" id="IPR000719">
    <property type="entry name" value="Prot_kinase_dom"/>
</dbReference>
<accession>A0A6P6RWC5</accession>
<dbReference type="OrthoDB" id="337284at2759"/>
<dbReference type="GO" id="GO:0005524">
    <property type="term" value="F:ATP binding"/>
    <property type="evidence" value="ECO:0007669"/>
    <property type="project" value="UniProtKB-KW"/>
</dbReference>
<dbReference type="SUPFAM" id="SSF56112">
    <property type="entry name" value="Protein kinase-like (PK-like)"/>
    <property type="match status" value="1"/>
</dbReference>
<dbReference type="SMART" id="SM00220">
    <property type="entry name" value="S_TKc"/>
    <property type="match status" value="1"/>
</dbReference>
<protein>
    <submittedName>
        <fullName evidence="9">Protein kinase C</fullName>
    </submittedName>
</protein>
<feature type="region of interest" description="Disordered" evidence="6">
    <location>
        <begin position="138"/>
        <end position="217"/>
    </location>
</feature>
<reference evidence="9" key="1">
    <citation type="submission" date="2025-08" db="UniProtKB">
        <authorList>
            <consortium name="RefSeq"/>
        </authorList>
    </citation>
    <scope>IDENTIFICATION</scope>
</reference>
<feature type="domain" description="Protein kinase" evidence="7">
    <location>
        <begin position="1"/>
        <end position="217"/>
    </location>
</feature>
<dbReference type="GO" id="GO:0004674">
    <property type="term" value="F:protein serine/threonine kinase activity"/>
    <property type="evidence" value="ECO:0007669"/>
    <property type="project" value="UniProtKB-KW"/>
</dbReference>
<dbReference type="Gene3D" id="1.10.510.10">
    <property type="entry name" value="Transferase(Phosphotransferase) domain 1"/>
    <property type="match status" value="1"/>
</dbReference>
<keyword evidence="5" id="KW-0067">ATP-binding</keyword>
<dbReference type="PROSITE" id="PS50011">
    <property type="entry name" value="PROTEIN_KINASE_DOM"/>
    <property type="match status" value="1"/>
</dbReference>
<proteinExistence type="predicted"/>